<evidence type="ECO:0000313" key="1">
    <source>
        <dbReference type="EMBL" id="EJK50317.1"/>
    </source>
</evidence>
<comment type="caution">
    <text evidence="1">The sequence shown here is derived from an EMBL/GenBank/DDBJ whole genome shotgun (WGS) entry which is preliminary data.</text>
</comment>
<sequence length="259" mass="28048">LAASLIAEMTPREANMSPCSVSLIAHVTIGDVVAFPLGYHHFALRARGVTTCDTSHDVAPTPDFSGSDDETKAQAPARGPYLMIRWTDGADGGAGGTGRRRTGLEDAISGPILRFSKRFLPETPPMKSRTGQTFSEMGADLSNALKWGQDDIEGIRLRRRGVYGPNPRFPAVWADVFGSFVRRCIGEISLSQVGWLISLDLKATPKEYGDAGARGTALFLGFRILLQMPSVPLYAVALGRSRSRKSNGLGSNRTRRRGR</sequence>
<gene>
    <name evidence="1" type="ORF">THAOC_30732</name>
</gene>
<accession>K0RUI6</accession>
<name>K0RUI6_THAOC</name>
<dbReference type="Proteomes" id="UP000266841">
    <property type="component" value="Unassembled WGS sequence"/>
</dbReference>
<protein>
    <submittedName>
        <fullName evidence="1">Uncharacterized protein</fullName>
    </submittedName>
</protein>
<dbReference type="eggNOG" id="ENOG502R2HC">
    <property type="taxonomic scope" value="Eukaryota"/>
</dbReference>
<dbReference type="AlphaFoldDB" id="K0RUI6"/>
<dbReference type="EMBL" id="AGNL01044018">
    <property type="protein sequence ID" value="EJK50317.1"/>
    <property type="molecule type" value="Genomic_DNA"/>
</dbReference>
<feature type="non-terminal residue" evidence="1">
    <location>
        <position position="1"/>
    </location>
</feature>
<reference evidence="1 2" key="1">
    <citation type="journal article" date="2012" name="Genome Biol.">
        <title>Genome and low-iron response of an oceanic diatom adapted to chronic iron limitation.</title>
        <authorList>
            <person name="Lommer M."/>
            <person name="Specht M."/>
            <person name="Roy A.S."/>
            <person name="Kraemer L."/>
            <person name="Andreson R."/>
            <person name="Gutowska M.A."/>
            <person name="Wolf J."/>
            <person name="Bergner S.V."/>
            <person name="Schilhabel M.B."/>
            <person name="Klostermeier U.C."/>
            <person name="Beiko R.G."/>
            <person name="Rosenstiel P."/>
            <person name="Hippler M."/>
            <person name="Laroche J."/>
        </authorList>
    </citation>
    <scope>NUCLEOTIDE SEQUENCE [LARGE SCALE GENOMIC DNA]</scope>
    <source>
        <strain evidence="1 2">CCMP1005</strain>
    </source>
</reference>
<evidence type="ECO:0000313" key="2">
    <source>
        <dbReference type="Proteomes" id="UP000266841"/>
    </source>
</evidence>
<keyword evidence="2" id="KW-1185">Reference proteome</keyword>
<organism evidence="1 2">
    <name type="scientific">Thalassiosira oceanica</name>
    <name type="common">Marine diatom</name>
    <dbReference type="NCBI Taxonomy" id="159749"/>
    <lineage>
        <taxon>Eukaryota</taxon>
        <taxon>Sar</taxon>
        <taxon>Stramenopiles</taxon>
        <taxon>Ochrophyta</taxon>
        <taxon>Bacillariophyta</taxon>
        <taxon>Coscinodiscophyceae</taxon>
        <taxon>Thalassiosirophycidae</taxon>
        <taxon>Thalassiosirales</taxon>
        <taxon>Thalassiosiraceae</taxon>
        <taxon>Thalassiosira</taxon>
    </lineage>
</organism>
<proteinExistence type="predicted"/>